<evidence type="ECO:0000313" key="4">
    <source>
        <dbReference type="Proteomes" id="UP000011713"/>
    </source>
</evidence>
<dbReference type="InParanoid" id="M4BHT3"/>
<feature type="compositionally biased region" description="Polar residues" evidence="1">
    <location>
        <begin position="1"/>
        <end position="10"/>
    </location>
</feature>
<dbReference type="EnsemblProtists" id="HpaT805959">
    <property type="protein sequence ID" value="HpaP805959"/>
    <property type="gene ID" value="HpaG805959"/>
</dbReference>
<dbReference type="InterPro" id="IPR018289">
    <property type="entry name" value="MULE_transposase_dom"/>
</dbReference>
<feature type="domain" description="MULE transposase" evidence="2">
    <location>
        <begin position="135"/>
        <end position="188"/>
    </location>
</feature>
<accession>M4BHT3</accession>
<sequence length="203" mass="22438">MESPCNQNCGHPQASEEEQAVLPASKRNRRNPSVVDNIRRLYNSGLKNSAVILRYILGASCNDGLLITLNDVYGLIRDMKMEELDGRAAIEVMFHRLQMKGSMQQQDLTSTTMSRTPFSLHFASADFTRCYGDALIIDCTYKTNAAKMLLAHTVGVTGTGATFASSYAFLSSETMADYIWSIRKVDSTLAGPPKLLSSIRKKI</sequence>
<protein>
    <recommendedName>
        <fullName evidence="2">MULE transposase domain-containing protein</fullName>
    </recommendedName>
</protein>
<name>M4BHT3_HYAAE</name>
<keyword evidence="4" id="KW-1185">Reference proteome</keyword>
<dbReference type="HOGENOM" id="CLU_1351152_0_0_1"/>
<dbReference type="eggNOG" id="ENOG502QQB8">
    <property type="taxonomic scope" value="Eukaryota"/>
</dbReference>
<dbReference type="EMBL" id="JH598269">
    <property type="status" value="NOT_ANNOTATED_CDS"/>
    <property type="molecule type" value="Genomic_DNA"/>
</dbReference>
<reference evidence="4" key="1">
    <citation type="journal article" date="2010" name="Science">
        <title>Signatures of adaptation to obligate biotrophy in the Hyaloperonospora arabidopsidis genome.</title>
        <authorList>
            <person name="Baxter L."/>
            <person name="Tripathy S."/>
            <person name="Ishaque N."/>
            <person name="Boot N."/>
            <person name="Cabral A."/>
            <person name="Kemen E."/>
            <person name="Thines M."/>
            <person name="Ah-Fong A."/>
            <person name="Anderson R."/>
            <person name="Badejoko W."/>
            <person name="Bittner-Eddy P."/>
            <person name="Boore J.L."/>
            <person name="Chibucos M.C."/>
            <person name="Coates M."/>
            <person name="Dehal P."/>
            <person name="Delehaunty K."/>
            <person name="Dong S."/>
            <person name="Downton P."/>
            <person name="Dumas B."/>
            <person name="Fabro G."/>
            <person name="Fronick C."/>
            <person name="Fuerstenberg S.I."/>
            <person name="Fulton L."/>
            <person name="Gaulin E."/>
            <person name="Govers F."/>
            <person name="Hughes L."/>
            <person name="Humphray S."/>
            <person name="Jiang R.H."/>
            <person name="Judelson H."/>
            <person name="Kamoun S."/>
            <person name="Kyung K."/>
            <person name="Meijer H."/>
            <person name="Minx P."/>
            <person name="Morris P."/>
            <person name="Nelson J."/>
            <person name="Phuntumart V."/>
            <person name="Qutob D."/>
            <person name="Rehmany A."/>
            <person name="Rougon-Cardoso A."/>
            <person name="Ryden P."/>
            <person name="Torto-Alalibo T."/>
            <person name="Studholme D."/>
            <person name="Wang Y."/>
            <person name="Win J."/>
            <person name="Wood J."/>
            <person name="Clifton S.W."/>
            <person name="Rogers J."/>
            <person name="Van den Ackerveken G."/>
            <person name="Jones J.D."/>
            <person name="McDowell J.M."/>
            <person name="Beynon J."/>
            <person name="Tyler B.M."/>
        </authorList>
    </citation>
    <scope>NUCLEOTIDE SEQUENCE [LARGE SCALE GENOMIC DNA]</scope>
    <source>
        <strain evidence="4">Emoy2</strain>
    </source>
</reference>
<proteinExistence type="predicted"/>
<evidence type="ECO:0000313" key="3">
    <source>
        <dbReference type="EnsemblProtists" id="HpaP805959"/>
    </source>
</evidence>
<feature type="region of interest" description="Disordered" evidence="1">
    <location>
        <begin position="1"/>
        <end position="29"/>
    </location>
</feature>
<dbReference type="Proteomes" id="UP000011713">
    <property type="component" value="Unassembled WGS sequence"/>
</dbReference>
<organism evidence="3 4">
    <name type="scientific">Hyaloperonospora arabidopsidis (strain Emoy2)</name>
    <name type="common">Downy mildew agent</name>
    <name type="synonym">Peronospora arabidopsidis</name>
    <dbReference type="NCBI Taxonomy" id="559515"/>
    <lineage>
        <taxon>Eukaryota</taxon>
        <taxon>Sar</taxon>
        <taxon>Stramenopiles</taxon>
        <taxon>Oomycota</taxon>
        <taxon>Peronosporomycetes</taxon>
        <taxon>Peronosporales</taxon>
        <taxon>Peronosporaceae</taxon>
        <taxon>Hyaloperonospora</taxon>
    </lineage>
</organism>
<dbReference type="STRING" id="559515.M4BHT3"/>
<dbReference type="VEuPathDB" id="FungiDB:HpaG805959"/>
<evidence type="ECO:0000256" key="1">
    <source>
        <dbReference type="SAM" id="MobiDB-lite"/>
    </source>
</evidence>
<dbReference type="AlphaFoldDB" id="M4BHT3"/>
<evidence type="ECO:0000259" key="2">
    <source>
        <dbReference type="Pfam" id="PF10551"/>
    </source>
</evidence>
<reference evidence="3" key="2">
    <citation type="submission" date="2015-06" db="UniProtKB">
        <authorList>
            <consortium name="EnsemblProtists"/>
        </authorList>
    </citation>
    <scope>IDENTIFICATION</scope>
    <source>
        <strain evidence="3">Emoy2</strain>
    </source>
</reference>
<dbReference type="Pfam" id="PF10551">
    <property type="entry name" value="MULE"/>
    <property type="match status" value="1"/>
</dbReference>